<dbReference type="InterPro" id="IPR025652">
    <property type="entry name" value="TesB_C"/>
</dbReference>
<evidence type="ECO:0000256" key="5">
    <source>
        <dbReference type="ARBA" id="ARBA00038894"/>
    </source>
</evidence>
<evidence type="ECO:0000259" key="10">
    <source>
        <dbReference type="Pfam" id="PF13622"/>
    </source>
</evidence>
<evidence type="ECO:0000256" key="1">
    <source>
        <dbReference type="ARBA" id="ARBA00006538"/>
    </source>
</evidence>
<evidence type="ECO:0000256" key="2">
    <source>
        <dbReference type="ARBA" id="ARBA00011881"/>
    </source>
</evidence>
<dbReference type="InterPro" id="IPR003703">
    <property type="entry name" value="Acyl_CoA_thio"/>
</dbReference>
<dbReference type="SUPFAM" id="SSF54637">
    <property type="entry name" value="Thioesterase/thiol ester dehydrase-isomerase"/>
    <property type="match status" value="2"/>
</dbReference>
<keyword evidence="12" id="KW-1185">Reference proteome</keyword>
<dbReference type="EC" id="3.1.2.20" evidence="5"/>
<gene>
    <name evidence="11" type="ORF">G3T16_13605</name>
</gene>
<dbReference type="AlphaFoldDB" id="A0A6C0U2N6"/>
<comment type="subunit">
    <text evidence="2">Homotetramer.</text>
</comment>
<dbReference type="Pfam" id="PF13622">
    <property type="entry name" value="4HBT_3"/>
    <property type="match status" value="1"/>
</dbReference>
<reference evidence="11 12" key="1">
    <citation type="submission" date="2020-02" db="EMBL/GenBank/DDBJ databases">
        <title>Genome sequencing for Kineobactrum sp. M2.</title>
        <authorList>
            <person name="Park S.-J."/>
        </authorList>
    </citation>
    <scope>NUCLEOTIDE SEQUENCE [LARGE SCALE GENOMIC DNA]</scope>
    <source>
        <strain evidence="11 12">M2</strain>
    </source>
</reference>
<dbReference type="GO" id="GO:0047617">
    <property type="term" value="F:fatty acyl-CoA hydrolase activity"/>
    <property type="evidence" value="ECO:0007669"/>
    <property type="project" value="UniProtKB-EC"/>
</dbReference>
<evidence type="ECO:0000256" key="7">
    <source>
        <dbReference type="ARBA" id="ARBA00071120"/>
    </source>
</evidence>
<dbReference type="FunFam" id="2.40.160.210:FF:000001">
    <property type="entry name" value="Acyl-CoA thioesterase II"/>
    <property type="match status" value="1"/>
</dbReference>
<keyword evidence="3" id="KW-0378">Hydrolase</keyword>
<evidence type="ECO:0000256" key="6">
    <source>
        <dbReference type="ARBA" id="ARBA00050943"/>
    </source>
</evidence>
<dbReference type="GO" id="GO:0006637">
    <property type="term" value="P:acyl-CoA metabolic process"/>
    <property type="evidence" value="ECO:0007669"/>
    <property type="project" value="InterPro"/>
</dbReference>
<dbReference type="KEGG" id="kim:G3T16_13605"/>
<dbReference type="EMBL" id="CP048711">
    <property type="protein sequence ID" value="QIB66286.1"/>
    <property type="molecule type" value="Genomic_DNA"/>
</dbReference>
<dbReference type="CDD" id="cd03444">
    <property type="entry name" value="Thioesterase_II_repeat1"/>
    <property type="match status" value="1"/>
</dbReference>
<evidence type="ECO:0000313" key="12">
    <source>
        <dbReference type="Proteomes" id="UP000477680"/>
    </source>
</evidence>
<feature type="domain" description="Acyl-CoA thioesterase-like N-terminal HotDog" evidence="10">
    <location>
        <begin position="32"/>
        <end position="108"/>
    </location>
</feature>
<dbReference type="InterPro" id="IPR029069">
    <property type="entry name" value="HotDog_dom_sf"/>
</dbReference>
<proteinExistence type="inferred from homology"/>
<dbReference type="PANTHER" id="PTHR11066:SF34">
    <property type="entry name" value="ACYL-COENZYME A THIOESTERASE 8"/>
    <property type="match status" value="1"/>
</dbReference>
<keyword evidence="4" id="KW-0443">Lipid metabolism</keyword>
<dbReference type="GO" id="GO:0009062">
    <property type="term" value="P:fatty acid catabolic process"/>
    <property type="evidence" value="ECO:0007669"/>
    <property type="project" value="TreeGrafter"/>
</dbReference>
<dbReference type="CDD" id="cd03445">
    <property type="entry name" value="Thioesterase_II_repeat2"/>
    <property type="match status" value="1"/>
</dbReference>
<evidence type="ECO:0000256" key="3">
    <source>
        <dbReference type="ARBA" id="ARBA00022801"/>
    </source>
</evidence>
<comment type="similarity">
    <text evidence="1">Belongs to the C/M/P thioester hydrolase family.</text>
</comment>
<evidence type="ECO:0000259" key="9">
    <source>
        <dbReference type="Pfam" id="PF02551"/>
    </source>
</evidence>
<protein>
    <recommendedName>
        <fullName evidence="7">Acyl-CoA thioesterase 2</fullName>
        <ecNumber evidence="5">3.1.2.20</ecNumber>
    </recommendedName>
    <alternativeName>
        <fullName evidence="8">Thioesterase II</fullName>
    </alternativeName>
</protein>
<dbReference type="RefSeq" id="WP_163495721.1">
    <property type="nucleotide sequence ID" value="NZ_CP048711.1"/>
</dbReference>
<dbReference type="InterPro" id="IPR042171">
    <property type="entry name" value="Acyl-CoA_hotdog"/>
</dbReference>
<dbReference type="Proteomes" id="UP000477680">
    <property type="component" value="Chromosome"/>
</dbReference>
<sequence length="293" mass="32906">MPKELQQLLSLLEVQRIDKYLFIGNSPAKPQRVFGGQVLAQSLNAASRTVDASRSAHSMHAYFLRPGNPAMQIVYEVDPIRDGGSFTTRRVVAKQDGVPIFNTSISFQSAEDGFDHQFEMPQVPAPESLSTDFEHRSELARQHPDRFRPPMQLPIESRSVKPRDYLDPQPQEPERYIWLRTLDPEGEIGDNPIRHQTLLAFISDFALLGAALLAHPYTGESPELQVASLDHALWFHRPLRVDDYLLYAMDSPSAAGGRGFSRGSFYTRDGILVASVAQESLLRKKRGTAPVQR</sequence>
<accession>A0A6C0U2N6</accession>
<comment type="catalytic activity">
    <reaction evidence="6">
        <text>a fatty acyl-CoA + H2O = a fatty acid + CoA + H(+)</text>
        <dbReference type="Rhea" id="RHEA:16781"/>
        <dbReference type="ChEBI" id="CHEBI:15377"/>
        <dbReference type="ChEBI" id="CHEBI:15378"/>
        <dbReference type="ChEBI" id="CHEBI:28868"/>
        <dbReference type="ChEBI" id="CHEBI:57287"/>
        <dbReference type="ChEBI" id="CHEBI:77636"/>
        <dbReference type="EC" id="3.1.2.20"/>
    </reaction>
    <physiologicalReaction direction="left-to-right" evidence="6">
        <dbReference type="Rhea" id="RHEA:16782"/>
    </physiologicalReaction>
</comment>
<organism evidence="11 12">
    <name type="scientific">Kineobactrum salinum</name>
    <dbReference type="NCBI Taxonomy" id="2708301"/>
    <lineage>
        <taxon>Bacteria</taxon>
        <taxon>Pseudomonadati</taxon>
        <taxon>Pseudomonadota</taxon>
        <taxon>Gammaproteobacteria</taxon>
        <taxon>Cellvibrionales</taxon>
        <taxon>Halieaceae</taxon>
        <taxon>Kineobactrum</taxon>
    </lineage>
</organism>
<dbReference type="GO" id="GO:0005829">
    <property type="term" value="C:cytosol"/>
    <property type="evidence" value="ECO:0007669"/>
    <property type="project" value="TreeGrafter"/>
</dbReference>
<evidence type="ECO:0000256" key="8">
    <source>
        <dbReference type="ARBA" id="ARBA00079653"/>
    </source>
</evidence>
<dbReference type="InterPro" id="IPR049449">
    <property type="entry name" value="TesB_ACOT8-like_N"/>
</dbReference>
<evidence type="ECO:0000313" key="11">
    <source>
        <dbReference type="EMBL" id="QIB66286.1"/>
    </source>
</evidence>
<dbReference type="Pfam" id="PF02551">
    <property type="entry name" value="Acyl_CoA_thio"/>
    <property type="match status" value="1"/>
</dbReference>
<dbReference type="PANTHER" id="PTHR11066">
    <property type="entry name" value="ACYL-COA THIOESTERASE"/>
    <property type="match status" value="1"/>
</dbReference>
<dbReference type="Gene3D" id="2.40.160.210">
    <property type="entry name" value="Acyl-CoA thioesterase, double hotdog domain"/>
    <property type="match status" value="1"/>
</dbReference>
<evidence type="ECO:0000256" key="4">
    <source>
        <dbReference type="ARBA" id="ARBA00023098"/>
    </source>
</evidence>
<feature type="domain" description="Acyl-CoA thioesterase 2 C-terminal" evidence="9">
    <location>
        <begin position="174"/>
        <end position="279"/>
    </location>
</feature>
<name>A0A6C0U2N6_9GAMM</name>